<gene>
    <name evidence="1" type="ORF">CCMP2556_LOCUS9990</name>
</gene>
<name>A0ABP0J782_9DINO</name>
<protein>
    <submittedName>
        <fullName evidence="1">Uncharacterized protein</fullName>
    </submittedName>
</protein>
<sequence length="319" mass="34477">MTPEDEGGEDQIKDEEVWACLTPADLEIDLEDLEADDPSCAEHAELEQVLGKMTAFASGNSDAIASGLQKLCAEAEMLQFNLAAMVAKVACGCLGQNERTDKDFFMHDILGPDVQAKLPLVKLPWPSAAQSLAEYEQRLAVLPECMAVTRELHLALDKVDPRQDAKDINRDTLEVNGLQVFGAQGGYQAAVDAVAHALDADGSQTQAQLLLSLLNRTTSGFVAFEEVLRLLDGPEVVISPESAKARPLELAITCDEHWVALGRAHTRYAVHRSDASGCLAAVDAFVCFRLSSQMLHLAQTSELKVPATVLMYRSGANTT</sequence>
<keyword evidence="2" id="KW-1185">Reference proteome</keyword>
<organism evidence="1 2">
    <name type="scientific">Durusdinium trenchii</name>
    <dbReference type="NCBI Taxonomy" id="1381693"/>
    <lineage>
        <taxon>Eukaryota</taxon>
        <taxon>Sar</taxon>
        <taxon>Alveolata</taxon>
        <taxon>Dinophyceae</taxon>
        <taxon>Suessiales</taxon>
        <taxon>Symbiodiniaceae</taxon>
        <taxon>Durusdinium</taxon>
    </lineage>
</organism>
<dbReference type="EMBL" id="CAXAMN010004603">
    <property type="protein sequence ID" value="CAK9010217.1"/>
    <property type="molecule type" value="Genomic_DNA"/>
</dbReference>
<comment type="caution">
    <text evidence="1">The sequence shown here is derived from an EMBL/GenBank/DDBJ whole genome shotgun (WGS) entry which is preliminary data.</text>
</comment>
<dbReference type="Proteomes" id="UP001642484">
    <property type="component" value="Unassembled WGS sequence"/>
</dbReference>
<proteinExistence type="predicted"/>
<evidence type="ECO:0000313" key="1">
    <source>
        <dbReference type="EMBL" id="CAK9010217.1"/>
    </source>
</evidence>
<evidence type="ECO:0000313" key="2">
    <source>
        <dbReference type="Proteomes" id="UP001642484"/>
    </source>
</evidence>
<reference evidence="1 2" key="1">
    <citation type="submission" date="2024-02" db="EMBL/GenBank/DDBJ databases">
        <authorList>
            <person name="Chen Y."/>
            <person name="Shah S."/>
            <person name="Dougan E. K."/>
            <person name="Thang M."/>
            <person name="Chan C."/>
        </authorList>
    </citation>
    <scope>NUCLEOTIDE SEQUENCE [LARGE SCALE GENOMIC DNA]</scope>
</reference>
<accession>A0ABP0J782</accession>